<dbReference type="AlphaFoldDB" id="A0A9X1YS49"/>
<dbReference type="EC" id="2.4.-.-" evidence="1"/>
<dbReference type="GO" id="GO:0016757">
    <property type="term" value="F:glycosyltransferase activity"/>
    <property type="evidence" value="ECO:0007669"/>
    <property type="project" value="UniProtKB-KW"/>
</dbReference>
<name>A0A9X1YS49_9BURK</name>
<dbReference type="PANTHER" id="PTHR12526">
    <property type="entry name" value="GLYCOSYLTRANSFERASE"/>
    <property type="match status" value="1"/>
</dbReference>
<dbReference type="PANTHER" id="PTHR12526:SF630">
    <property type="entry name" value="GLYCOSYLTRANSFERASE"/>
    <property type="match status" value="1"/>
</dbReference>
<protein>
    <submittedName>
        <fullName evidence="1">Glycosyltransferase</fullName>
        <ecNumber evidence="1">2.4.-.-</ecNumber>
    </submittedName>
</protein>
<dbReference type="Pfam" id="PF13692">
    <property type="entry name" value="Glyco_trans_1_4"/>
    <property type="match status" value="1"/>
</dbReference>
<keyword evidence="1" id="KW-0808">Transferase</keyword>
<dbReference type="Proteomes" id="UP001139353">
    <property type="component" value="Unassembled WGS sequence"/>
</dbReference>
<sequence>MQTCTPDRPSLSRPARPPLIVFSHVRWSFVHQRPQHLLTRLAAWFDVHVVEEPVFADAEPALMSATHQNGVEVLTPRTKEFASGFHDSQLAALRPLIADFMASRGLQEPLVWLTTPLALPLVADLEPRAVVYDCMDDVASPRVALPGLAARDKALMALADIVLTGGPSLHESRQGQHSNLHCLPGAVDAAHFAPEHLDGDDVESSVAAELHRGMPRPRLGFFGVVDERLDAELVAAIADRRPGWQVVIVGPVVGRDPAALPRRPNLRWAGLQRHEALPHLMSHWDVCLLPFARSEATRLLHPSQTLEYLAGGKPVVGTPVPDLVSLHADVVRIAEDADGFVAAIDDLLAEPAPARAEWRARARALVDARSWDRNADIVAAMLLEFAPSAPALPTVLHEPLAGSTPLVTTQDDPAAIALPVERVEHPAPSLPM</sequence>
<evidence type="ECO:0000313" key="1">
    <source>
        <dbReference type="EMBL" id="MCK9687876.1"/>
    </source>
</evidence>
<accession>A0A9X1YS49</accession>
<dbReference type="Gene3D" id="3.40.50.2000">
    <property type="entry name" value="Glycogen Phosphorylase B"/>
    <property type="match status" value="1"/>
</dbReference>
<keyword evidence="1" id="KW-0328">Glycosyltransferase</keyword>
<dbReference type="RefSeq" id="WP_275683920.1">
    <property type="nucleotide sequence ID" value="NZ_JAJLJH010000006.1"/>
</dbReference>
<proteinExistence type="predicted"/>
<gene>
    <name evidence="1" type="ORF">LPC04_19405</name>
</gene>
<dbReference type="SUPFAM" id="SSF53756">
    <property type="entry name" value="UDP-Glycosyltransferase/glycogen phosphorylase"/>
    <property type="match status" value="1"/>
</dbReference>
<keyword evidence="2" id="KW-1185">Reference proteome</keyword>
<organism evidence="1 2">
    <name type="scientific">Scleromatobacter humisilvae</name>
    <dbReference type="NCBI Taxonomy" id="2897159"/>
    <lineage>
        <taxon>Bacteria</taxon>
        <taxon>Pseudomonadati</taxon>
        <taxon>Pseudomonadota</taxon>
        <taxon>Betaproteobacteria</taxon>
        <taxon>Burkholderiales</taxon>
        <taxon>Sphaerotilaceae</taxon>
        <taxon>Scleromatobacter</taxon>
    </lineage>
</organism>
<comment type="caution">
    <text evidence="1">The sequence shown here is derived from an EMBL/GenBank/DDBJ whole genome shotgun (WGS) entry which is preliminary data.</text>
</comment>
<reference evidence="1" key="1">
    <citation type="submission" date="2021-11" db="EMBL/GenBank/DDBJ databases">
        <title>BS-T2-15 a new species belonging to the Comamonadaceae family isolated from the soil of a French oak forest.</title>
        <authorList>
            <person name="Mieszkin S."/>
            <person name="Alain K."/>
        </authorList>
    </citation>
    <scope>NUCLEOTIDE SEQUENCE</scope>
    <source>
        <strain evidence="1">BS-T2-15</strain>
    </source>
</reference>
<evidence type="ECO:0000313" key="2">
    <source>
        <dbReference type="Proteomes" id="UP001139353"/>
    </source>
</evidence>
<dbReference type="EMBL" id="JAJLJH010000006">
    <property type="protein sequence ID" value="MCK9687876.1"/>
    <property type="molecule type" value="Genomic_DNA"/>
</dbReference>